<protein>
    <submittedName>
        <fullName evidence="1">Uncharacterized protein</fullName>
    </submittedName>
</protein>
<proteinExistence type="predicted"/>
<reference evidence="1 2" key="1">
    <citation type="submission" date="2020-09" db="EMBL/GenBank/DDBJ databases">
        <title>Characterization of Paenibacillus peoriae strain ZF390 with broad-spectrum antimicrobial activity as a potential biocontrol agent.</title>
        <authorList>
            <person name="Li L."/>
            <person name="Zhao Y."/>
            <person name="Li B."/>
            <person name="Xie X."/>
        </authorList>
    </citation>
    <scope>NUCLEOTIDE SEQUENCE [LARGE SCALE GENOMIC DNA]</scope>
    <source>
        <strain evidence="1 2">ZF390</strain>
    </source>
</reference>
<gene>
    <name evidence="1" type="ORF">IAQ67_14245</name>
</gene>
<organism evidence="1 2">
    <name type="scientific">Paenibacillus peoriae</name>
    <dbReference type="NCBI Taxonomy" id="59893"/>
    <lineage>
        <taxon>Bacteria</taxon>
        <taxon>Bacillati</taxon>
        <taxon>Bacillota</taxon>
        <taxon>Bacilli</taxon>
        <taxon>Bacillales</taxon>
        <taxon>Paenibacillaceae</taxon>
        <taxon>Paenibacillus</taxon>
    </lineage>
</organism>
<accession>A0A7H0Y1Y0</accession>
<dbReference type="EMBL" id="CP061172">
    <property type="protein sequence ID" value="QNR65088.1"/>
    <property type="molecule type" value="Genomic_DNA"/>
</dbReference>
<dbReference type="RefSeq" id="WP_190296999.1">
    <property type="nucleotide sequence ID" value="NZ_CP061172.1"/>
</dbReference>
<dbReference type="AlphaFoldDB" id="A0A7H0Y1Y0"/>
<sequence length="53" mass="6506">MEEHNPRYLLTYFDGEHDSFDWFESKNEMDSFIIDRPELTVYDRLEIYAANEL</sequence>
<name>A0A7H0Y1Y0_9BACL</name>
<dbReference type="Proteomes" id="UP000516384">
    <property type="component" value="Chromosome"/>
</dbReference>
<evidence type="ECO:0000313" key="1">
    <source>
        <dbReference type="EMBL" id="QNR65088.1"/>
    </source>
</evidence>
<evidence type="ECO:0000313" key="2">
    <source>
        <dbReference type="Proteomes" id="UP000516384"/>
    </source>
</evidence>